<proteinExistence type="predicted"/>
<dbReference type="EMBL" id="JAYMGO010000014">
    <property type="protein sequence ID" value="KAL1261629.1"/>
    <property type="molecule type" value="Genomic_DNA"/>
</dbReference>
<reference evidence="2 3" key="1">
    <citation type="submission" date="2023-09" db="EMBL/GenBank/DDBJ databases">
        <authorList>
            <person name="Wang M."/>
        </authorList>
    </citation>
    <scope>NUCLEOTIDE SEQUENCE [LARGE SCALE GENOMIC DNA]</scope>
    <source>
        <strain evidence="2">GT-2023</strain>
        <tissue evidence="2">Liver</tissue>
    </source>
</reference>
<dbReference type="PANTHER" id="PTHR17609:SF3">
    <property type="entry name" value="SAP DOMAIN-CONTAINING PROTEIN"/>
    <property type="match status" value="1"/>
</dbReference>
<evidence type="ECO:0000256" key="1">
    <source>
        <dbReference type="SAM" id="MobiDB-lite"/>
    </source>
</evidence>
<name>A0ABR3MCC7_9TELE</name>
<dbReference type="InterPro" id="IPR039598">
    <property type="entry name" value="HMGXB3"/>
</dbReference>
<keyword evidence="3" id="KW-1185">Reference proteome</keyword>
<feature type="compositionally biased region" description="Basic and acidic residues" evidence="1">
    <location>
        <begin position="468"/>
        <end position="487"/>
    </location>
</feature>
<accession>A0ABR3MCC7</accession>
<comment type="caution">
    <text evidence="2">The sequence shown here is derived from an EMBL/GenBank/DDBJ whole genome shotgun (WGS) entry which is preliminary data.</text>
</comment>
<evidence type="ECO:0000313" key="3">
    <source>
        <dbReference type="Proteomes" id="UP001558613"/>
    </source>
</evidence>
<protein>
    <recommendedName>
        <fullName evidence="4">SAP domain-containing protein</fullName>
    </recommendedName>
</protein>
<dbReference type="PANTHER" id="PTHR17609">
    <property type="entry name" value="HMG DOMAIN-CONTAINING PROTEIN 3"/>
    <property type="match status" value="1"/>
</dbReference>
<evidence type="ECO:0008006" key="4">
    <source>
        <dbReference type="Google" id="ProtNLM"/>
    </source>
</evidence>
<sequence>MPATTGTPSATSKVCHMPATAGTPSATSKVCHMPATTGTPSATSKVCHMPATAGTPSATSKVCHMPATAGTPSATSKVCHMPATAETPSATSKVCHMPATTGTPSATSKVCHMPATAETPSATSKVCHMPATTGTPSATSKVCHMPATTGTPSATSKVCHMPATAGTPSATSKVCHMPATAETPSATSKVCHMPGKVRARPTESTLMNKKKLKKHIDRKHAHESVQDINARFHLASQCVDKPNGIFAVLNVARDLLATAYPQLKQSLTESVPLSVETSIDSPQTKKLISVFELNVSYYSRSEESPPLKAHAHSEESTEYHPLYPPHDLGLKQMVQYILQQGKEYPKYLCPEETICQRCPGVVPLSEPILITKRAKILSNWCITKGGRRNPCAVSPTYHFWAPWIGKHTRHSDTVLNTEFEKIHVPKSVSEISEITVTEDRLREELYKQKVGVIRKLCKERGLDSNGSRNDHLLRLSNEMKSRQTYDKRMRKSGGPLEAGQ</sequence>
<organism evidence="2 3">
    <name type="scientific">Cirrhinus molitorella</name>
    <name type="common">mud carp</name>
    <dbReference type="NCBI Taxonomy" id="172907"/>
    <lineage>
        <taxon>Eukaryota</taxon>
        <taxon>Metazoa</taxon>
        <taxon>Chordata</taxon>
        <taxon>Craniata</taxon>
        <taxon>Vertebrata</taxon>
        <taxon>Euteleostomi</taxon>
        <taxon>Actinopterygii</taxon>
        <taxon>Neopterygii</taxon>
        <taxon>Teleostei</taxon>
        <taxon>Ostariophysi</taxon>
        <taxon>Cypriniformes</taxon>
        <taxon>Cyprinidae</taxon>
        <taxon>Labeoninae</taxon>
        <taxon>Labeonini</taxon>
        <taxon>Cirrhinus</taxon>
    </lineage>
</organism>
<gene>
    <name evidence="2" type="ORF">QQF64_006894</name>
</gene>
<feature type="region of interest" description="Disordered" evidence="1">
    <location>
        <begin position="468"/>
        <end position="500"/>
    </location>
</feature>
<dbReference type="Proteomes" id="UP001558613">
    <property type="component" value="Unassembled WGS sequence"/>
</dbReference>
<evidence type="ECO:0000313" key="2">
    <source>
        <dbReference type="EMBL" id="KAL1261629.1"/>
    </source>
</evidence>